<comment type="caution">
    <text evidence="2">The sequence shown here is derived from an EMBL/GenBank/DDBJ whole genome shotgun (WGS) entry which is preliminary data.</text>
</comment>
<organism evidence="2 3">
    <name type="scientific">Thalassotalea insulae</name>
    <dbReference type="NCBI Taxonomy" id="2056778"/>
    <lineage>
        <taxon>Bacteria</taxon>
        <taxon>Pseudomonadati</taxon>
        <taxon>Pseudomonadota</taxon>
        <taxon>Gammaproteobacteria</taxon>
        <taxon>Alteromonadales</taxon>
        <taxon>Colwelliaceae</taxon>
        <taxon>Thalassotalea</taxon>
    </lineage>
</organism>
<keyword evidence="1" id="KW-0732">Signal</keyword>
<keyword evidence="3" id="KW-1185">Reference proteome</keyword>
<proteinExistence type="predicted"/>
<protein>
    <recommendedName>
        <fullName evidence="4">Solute-binding protein family 3/N-terminal domain-containing protein</fullName>
    </recommendedName>
</protein>
<sequence length="245" mass="28916">MRYLLTIILLFSGFASAQVKQTVSVYHYHTKPPLVINIQIKQGLYYDFTRYLNTRSTTHHFELVFVPRKRIERMLKDEKLQGILLGVNPVWFNDKKEVNYLWTEKIFTDRDEVVSLAETPIEFTTPDSLAGKVFGGVRGFYYYGISELVNRNKISHIETVKEVDLFYMLLNKRIDAAVISRSTLDYLVKKNNWQSIFHLSNKPHDIYERRVLVPKHLSPVFDELDTIVKKLPKDKNWLKILARYK</sequence>
<name>A0ABQ6GRU8_9GAMM</name>
<reference evidence="2 3" key="1">
    <citation type="submission" date="2023-03" db="EMBL/GenBank/DDBJ databases">
        <title>Draft genome sequence of Thalassotalea insulae KCTC 62186T.</title>
        <authorList>
            <person name="Sawabe T."/>
        </authorList>
    </citation>
    <scope>NUCLEOTIDE SEQUENCE [LARGE SCALE GENOMIC DNA]</scope>
    <source>
        <strain evidence="2 3">KCTC 62186</strain>
    </source>
</reference>
<accession>A0ABQ6GRU8</accession>
<evidence type="ECO:0000313" key="2">
    <source>
        <dbReference type="EMBL" id="GLX78656.1"/>
    </source>
</evidence>
<dbReference type="Gene3D" id="3.40.190.10">
    <property type="entry name" value="Periplasmic binding protein-like II"/>
    <property type="match status" value="2"/>
</dbReference>
<dbReference type="RefSeq" id="WP_284244530.1">
    <property type="nucleotide sequence ID" value="NZ_BSST01000001.1"/>
</dbReference>
<feature type="chain" id="PRO_5045474263" description="Solute-binding protein family 3/N-terminal domain-containing protein" evidence="1">
    <location>
        <begin position="18"/>
        <end position="245"/>
    </location>
</feature>
<dbReference type="Proteomes" id="UP001157186">
    <property type="component" value="Unassembled WGS sequence"/>
</dbReference>
<evidence type="ECO:0000256" key="1">
    <source>
        <dbReference type="SAM" id="SignalP"/>
    </source>
</evidence>
<evidence type="ECO:0000313" key="3">
    <source>
        <dbReference type="Proteomes" id="UP001157186"/>
    </source>
</evidence>
<gene>
    <name evidence="2" type="ORF">tinsulaeT_19960</name>
</gene>
<evidence type="ECO:0008006" key="4">
    <source>
        <dbReference type="Google" id="ProtNLM"/>
    </source>
</evidence>
<feature type="signal peptide" evidence="1">
    <location>
        <begin position="1"/>
        <end position="17"/>
    </location>
</feature>
<dbReference type="EMBL" id="BSST01000001">
    <property type="protein sequence ID" value="GLX78656.1"/>
    <property type="molecule type" value="Genomic_DNA"/>
</dbReference>
<dbReference type="SUPFAM" id="SSF53850">
    <property type="entry name" value="Periplasmic binding protein-like II"/>
    <property type="match status" value="1"/>
</dbReference>